<dbReference type="EMBL" id="KL367499">
    <property type="protein sequence ID" value="KFD69019.1"/>
    <property type="molecule type" value="Genomic_DNA"/>
</dbReference>
<protein>
    <submittedName>
        <fullName evidence="1">Uncharacterized protein</fullName>
    </submittedName>
</protein>
<evidence type="ECO:0000313" key="1">
    <source>
        <dbReference type="EMBL" id="KFD69019.1"/>
    </source>
</evidence>
<sequence length="147" mass="16334">MQILGVPPPCSRSDMHFGASSGGTLFHAAVYMRAEFIAFMHRHQASAEHPGVIPSVQRRHASDNGNNGKFHTVPSLMKTYVPISRHPIFKHDSGMTLNLMRSLHARVLRQHIPLEETPCCTMAHVHDAGNCHGQVKSDSFQPIPCYD</sequence>
<proteinExistence type="predicted"/>
<accession>A0A085NHS3</accession>
<organism evidence="1">
    <name type="scientific">Trichuris suis</name>
    <name type="common">pig whipworm</name>
    <dbReference type="NCBI Taxonomy" id="68888"/>
    <lineage>
        <taxon>Eukaryota</taxon>
        <taxon>Metazoa</taxon>
        <taxon>Ecdysozoa</taxon>
        <taxon>Nematoda</taxon>
        <taxon>Enoplea</taxon>
        <taxon>Dorylaimia</taxon>
        <taxon>Trichinellida</taxon>
        <taxon>Trichuridae</taxon>
        <taxon>Trichuris</taxon>
    </lineage>
</organism>
<dbReference type="AlphaFoldDB" id="A0A085NHS3"/>
<reference evidence="1" key="1">
    <citation type="journal article" date="2014" name="Nat. Genet.">
        <title>Genome and transcriptome of the porcine whipworm Trichuris suis.</title>
        <authorList>
            <person name="Jex A.R."/>
            <person name="Nejsum P."/>
            <person name="Schwarz E.M."/>
            <person name="Hu L."/>
            <person name="Young N.D."/>
            <person name="Hall R.S."/>
            <person name="Korhonen P.K."/>
            <person name="Liao S."/>
            <person name="Thamsborg S."/>
            <person name="Xia J."/>
            <person name="Xu P."/>
            <person name="Wang S."/>
            <person name="Scheerlinck J.P."/>
            <person name="Hofmann A."/>
            <person name="Sternberg P.W."/>
            <person name="Wang J."/>
            <person name="Gasser R.B."/>
        </authorList>
    </citation>
    <scope>NUCLEOTIDE SEQUENCE [LARGE SCALE GENOMIC DNA]</scope>
    <source>
        <strain evidence="1">DCEP-RM93F</strain>
    </source>
</reference>
<gene>
    <name evidence="1" type="ORF">M514_18822</name>
</gene>
<dbReference type="Proteomes" id="UP000030758">
    <property type="component" value="Unassembled WGS sequence"/>
</dbReference>
<name>A0A085NHS3_9BILA</name>